<keyword evidence="1" id="KW-0732">Signal</keyword>
<comment type="caution">
    <text evidence="3">The sequence shown here is derived from an EMBL/GenBank/DDBJ whole genome shotgun (WGS) entry which is preliminary data.</text>
</comment>
<keyword evidence="3" id="KW-0378">Hydrolase</keyword>
<protein>
    <submittedName>
        <fullName evidence="3">Carcinine hydrolase/isopenicillin-N N-acyltransferase family protein</fullName>
    </submittedName>
</protein>
<proteinExistence type="predicted"/>
<dbReference type="SUPFAM" id="SSF56235">
    <property type="entry name" value="N-terminal nucleophile aminohydrolases (Ntn hydrolases)"/>
    <property type="match status" value="1"/>
</dbReference>
<accession>A0ABV6Z0Z8</accession>
<sequence>MRLFFGKRAALTLVLLLVFSIPSFHCLNDSDTDYFHGGQAYLTVISGNDQSGQGGSSLPEAVVVAVTNSEQVPISNVGLHFEVIEGQGTIEPGPDVTTNDAGRASVEWIIDSSYNAIEVTISDASYEAEPCYVYAVGENPVGLSITRSINSFEHKADALYEMTFYGDYTEFLETINQRFTGSFSTFDELSRRKPYYCSLFSTFGVTNNYLFGRNFDNPAGWRCLTLITRCKPPDGYASIAPMRMRDIGFETGIDFNDLTFNEKLPLLEAAFFPPDGINEYGLVVGLANCPPQSYNPDPDKQSLFITYFVRKMLDYAKNVEEAVTIAQQYNFISGPGSTFDVHILVADLSGQAVILEVAAGELRCIYNIEPWHVLTNIKIYNVPLDTLRTRCWRYRTIYDWLESASGIVTAAESLDILSEVGNTYTQWSAIYHMSEKKITLSVDFDFDTLHEFQFHDF</sequence>
<feature type="domain" description="Peptidase C45 hydrolase" evidence="2">
    <location>
        <begin position="275"/>
        <end position="376"/>
    </location>
</feature>
<dbReference type="Proteomes" id="UP001594351">
    <property type="component" value="Unassembled WGS sequence"/>
</dbReference>
<dbReference type="InterPro" id="IPR029055">
    <property type="entry name" value="Ntn_hydrolases_N"/>
</dbReference>
<dbReference type="GO" id="GO:0016787">
    <property type="term" value="F:hydrolase activity"/>
    <property type="evidence" value="ECO:0007669"/>
    <property type="project" value="UniProtKB-KW"/>
</dbReference>
<dbReference type="EMBL" id="JBHPBY010000267">
    <property type="protein sequence ID" value="MFC1852110.1"/>
    <property type="molecule type" value="Genomic_DNA"/>
</dbReference>
<name>A0ABV6Z0Z8_UNCC1</name>
<dbReference type="Gene3D" id="3.60.60.10">
    <property type="entry name" value="Penicillin V Acylase, Chain A"/>
    <property type="match status" value="1"/>
</dbReference>
<evidence type="ECO:0000259" key="2">
    <source>
        <dbReference type="Pfam" id="PF03417"/>
    </source>
</evidence>
<feature type="signal peptide" evidence="1">
    <location>
        <begin position="1"/>
        <end position="25"/>
    </location>
</feature>
<dbReference type="Pfam" id="PF03417">
    <property type="entry name" value="AAT"/>
    <property type="match status" value="1"/>
</dbReference>
<gene>
    <name evidence="3" type="ORF">ACFL27_18100</name>
</gene>
<reference evidence="3 4" key="1">
    <citation type="submission" date="2024-09" db="EMBL/GenBank/DDBJ databases">
        <title>Laminarin stimulates single cell rates of sulfate reduction while oxygen inhibits transcriptomic activity in coastal marine sediment.</title>
        <authorList>
            <person name="Lindsay M."/>
            <person name="Orcutt B."/>
            <person name="Emerson D."/>
            <person name="Stepanauskas R."/>
            <person name="D'Angelo T."/>
        </authorList>
    </citation>
    <scope>NUCLEOTIDE SEQUENCE [LARGE SCALE GENOMIC DNA]</scope>
    <source>
        <strain evidence="3">SAG AM-311-K15</strain>
    </source>
</reference>
<feature type="chain" id="PRO_5046358859" evidence="1">
    <location>
        <begin position="26"/>
        <end position="457"/>
    </location>
</feature>
<keyword evidence="4" id="KW-1185">Reference proteome</keyword>
<organism evidence="3 4">
    <name type="scientific">candidate division CSSED10-310 bacterium</name>
    <dbReference type="NCBI Taxonomy" id="2855610"/>
    <lineage>
        <taxon>Bacteria</taxon>
        <taxon>Bacteria division CSSED10-310</taxon>
    </lineage>
</organism>
<evidence type="ECO:0000313" key="3">
    <source>
        <dbReference type="EMBL" id="MFC1852110.1"/>
    </source>
</evidence>
<evidence type="ECO:0000256" key="1">
    <source>
        <dbReference type="SAM" id="SignalP"/>
    </source>
</evidence>
<evidence type="ECO:0000313" key="4">
    <source>
        <dbReference type="Proteomes" id="UP001594351"/>
    </source>
</evidence>
<dbReference type="InterPro" id="IPR005079">
    <property type="entry name" value="Peptidase_C45_hydrolase"/>
</dbReference>